<dbReference type="AlphaFoldDB" id="A0A9X2JBG6"/>
<dbReference type="InterPro" id="IPR048020">
    <property type="entry name" value="Transpos_IS3"/>
</dbReference>
<dbReference type="InterPro" id="IPR001584">
    <property type="entry name" value="Integrase_cat-core"/>
</dbReference>
<evidence type="ECO:0000313" key="2">
    <source>
        <dbReference type="EMBL" id="MCO4292462.1"/>
    </source>
</evidence>
<keyword evidence="3" id="KW-1185">Reference proteome</keyword>
<sequence length="268" mass="31219">MFCKLFGYTKQAYYKQCSNFKDASGNEKQALAAVVQLRRQLPRLGTRKMHFLLKEEFSCKQLKIGRDKLFRLLRREGLLISKRKKYTVTTFSKHWMHKYPNKIKDIHLNRPEQLWVADITYLATREGNAYLHLITDAYSKQVMGYELCADLEAASSLKALTMALKNRQYPHQQLIHHSDRGLQYCSKLYVNELKRNGIQISMTENGDPYENAIAERMNGILKDEFGLGEELEDHQQAAKLTHQGVNYYNSLRPHLSCDKPTKKPQAFL</sequence>
<evidence type="ECO:0000313" key="3">
    <source>
        <dbReference type="Proteomes" id="UP001155182"/>
    </source>
</evidence>
<name>A0A9X2JBG6_9SPHI</name>
<accession>A0A9X2JBG6</accession>
<dbReference type="InterPro" id="IPR036397">
    <property type="entry name" value="RNaseH_sf"/>
</dbReference>
<feature type="domain" description="Integrase catalytic" evidence="1">
    <location>
        <begin position="107"/>
        <end position="268"/>
    </location>
</feature>
<dbReference type="Gene3D" id="3.30.420.10">
    <property type="entry name" value="Ribonuclease H-like superfamily/Ribonuclease H"/>
    <property type="match status" value="1"/>
</dbReference>
<reference evidence="2" key="1">
    <citation type="submission" date="2022-06" db="EMBL/GenBank/DDBJ databases">
        <title>Solitalea sp. MAHUQ-68 isolated from rhizospheric soil.</title>
        <authorList>
            <person name="Huq M.A."/>
        </authorList>
    </citation>
    <scope>NUCLEOTIDE SEQUENCE</scope>
    <source>
        <strain evidence="2">MAHUQ-68</strain>
    </source>
</reference>
<dbReference type="PROSITE" id="PS50994">
    <property type="entry name" value="INTEGRASE"/>
    <property type="match status" value="1"/>
</dbReference>
<evidence type="ECO:0000259" key="1">
    <source>
        <dbReference type="PROSITE" id="PS50994"/>
    </source>
</evidence>
<dbReference type="Proteomes" id="UP001155182">
    <property type="component" value="Unassembled WGS sequence"/>
</dbReference>
<dbReference type="GO" id="GO:0003676">
    <property type="term" value="F:nucleic acid binding"/>
    <property type="evidence" value="ECO:0007669"/>
    <property type="project" value="InterPro"/>
</dbReference>
<dbReference type="InterPro" id="IPR050900">
    <property type="entry name" value="Transposase_IS3/IS150/IS904"/>
</dbReference>
<dbReference type="GO" id="GO:0015074">
    <property type="term" value="P:DNA integration"/>
    <property type="evidence" value="ECO:0007669"/>
    <property type="project" value="InterPro"/>
</dbReference>
<dbReference type="PANTHER" id="PTHR46889:SF5">
    <property type="entry name" value="INTEGRASE PROTEIN"/>
    <property type="match status" value="1"/>
</dbReference>
<organism evidence="2 3">
    <name type="scientific">Solitalea agri</name>
    <dbReference type="NCBI Taxonomy" id="2953739"/>
    <lineage>
        <taxon>Bacteria</taxon>
        <taxon>Pseudomonadati</taxon>
        <taxon>Bacteroidota</taxon>
        <taxon>Sphingobacteriia</taxon>
        <taxon>Sphingobacteriales</taxon>
        <taxon>Sphingobacteriaceae</taxon>
        <taxon>Solitalea</taxon>
    </lineage>
</organism>
<dbReference type="PANTHER" id="PTHR46889">
    <property type="entry name" value="TRANSPOSASE INSF FOR INSERTION SEQUENCE IS3B-RELATED"/>
    <property type="match status" value="1"/>
</dbReference>
<dbReference type="EMBL" id="JAMWYS010000024">
    <property type="protein sequence ID" value="MCO4292462.1"/>
    <property type="molecule type" value="Genomic_DNA"/>
</dbReference>
<dbReference type="InterPro" id="IPR012337">
    <property type="entry name" value="RNaseH-like_sf"/>
</dbReference>
<dbReference type="Pfam" id="PF00665">
    <property type="entry name" value="rve"/>
    <property type="match status" value="1"/>
</dbReference>
<gene>
    <name evidence="2" type="ORF">NF867_06290</name>
</gene>
<dbReference type="SUPFAM" id="SSF53098">
    <property type="entry name" value="Ribonuclease H-like"/>
    <property type="match status" value="1"/>
</dbReference>
<proteinExistence type="predicted"/>
<protein>
    <submittedName>
        <fullName evidence="2">IS3 family transposase</fullName>
    </submittedName>
</protein>
<comment type="caution">
    <text evidence="2">The sequence shown here is derived from an EMBL/GenBank/DDBJ whole genome shotgun (WGS) entry which is preliminary data.</text>
</comment>
<dbReference type="NCBIfam" id="NF033516">
    <property type="entry name" value="transpos_IS3"/>
    <property type="match status" value="1"/>
</dbReference>